<sequence length="931" mass="102563">MVRKLRPSIRRSAFVLLVLTLMPVVRCTRLSSRTVTTRYGALKGSIVTLESAVRQNLQPVEVFLGVPYASPPLGNMRFMPPGTPTQWKGIRMADRFAPVCPQKPPNIQNETEALKVMPRGRYEYLRRLLPFLQKQSEDCLYLNIYSPAVVGRSPLHLPVMVFIQGESYEWNSGNSLDGTLLASLGNVVVVTLNYRLGIFGFLPPISENGRGGNNGLLDLVAALHWIQGNIAEFGGDTRNVTVIGHGQGGALANLLMLTPMAKGLFQRAVLMSGSALSPWAIAREAPKFTKRIGQALDCPIEDNKALVECLKTKPAAEIIAVEVEAPEYHSAFGPCVDGIVVAREPLVLMEEHSVAQLKTYDAIFGVTSYEAYDWMSAEEEKYGIEAERRDRILRTLVRNLFTYHQQEILLTVLNEYTDWTRPFPPHPLSILDSTAEVLGDALVVAPLFRAASLHARVAKNSFVYVFGYMTEHGDYPNRVGGAHGEDLPYLFGAPLTPLHSHFKDGNYSKSEQSLAEAYVSYWSNFARVGDPSVFPEDGGAADRNNSRDRNRLDRLPWAAFDPNHQKFMYLGMKPKLKDHYHAHRLSLWNHLIPMLHRSGGSDVSPSHHLLDGHDNPHLFDGVILGTNLQQMPSFKVGAGAPGGVSDDEDHALQENRPVRSSMAPFTKASYSKSLSLQLAHKGSAAASTPEHVAASVSNASSGVSHPPKSLDHLLLEYGGYSTALSVTVAVGCSLLVLNLLIFCGVYYQRDRVKQSKDSKSKKRKRDKNGCQSRGGVNAAASNISLGKDHQQDMMTATSILRNATSMPDSPQSQVRAESQQHTATINRHLHPQGMVKAAPPQLHFQLSTVESVDYRRGGVSTAPADSRGYESAAPDTLSLSRRPKDSYDAMPTGESCVAPYAWSPDRVVHFQLGQQNNQQNLEWEPRHTGDL</sequence>
<dbReference type="InterPro" id="IPR029058">
    <property type="entry name" value="AB_hydrolase_fold"/>
</dbReference>
<feature type="transmembrane region" description="Helical" evidence="5">
    <location>
        <begin position="723"/>
        <end position="747"/>
    </location>
</feature>
<evidence type="ECO:0000256" key="2">
    <source>
        <dbReference type="ARBA" id="ARBA00022729"/>
    </source>
</evidence>
<feature type="domain" description="Carboxylesterase type B" evidence="7">
    <location>
        <begin position="32"/>
        <end position="588"/>
    </location>
</feature>
<evidence type="ECO:0000313" key="8">
    <source>
        <dbReference type="Proteomes" id="UP000694867"/>
    </source>
</evidence>
<protein>
    <submittedName>
        <fullName evidence="9">Neuroligin-2</fullName>
    </submittedName>
</protein>
<dbReference type="PANTHER" id="PTHR43903">
    <property type="entry name" value="NEUROLIGIN"/>
    <property type="match status" value="1"/>
</dbReference>
<feature type="chain" id="PRO_5042582690" evidence="6">
    <location>
        <begin position="28"/>
        <end position="931"/>
    </location>
</feature>
<accession>A0AAJ7SF66</accession>
<evidence type="ECO:0000256" key="6">
    <source>
        <dbReference type="SAM" id="SignalP"/>
    </source>
</evidence>
<dbReference type="RefSeq" id="XP_028966956.1">
    <property type="nucleotide sequence ID" value="XM_029111123.1"/>
</dbReference>
<dbReference type="PROSITE" id="PS00941">
    <property type="entry name" value="CARBOXYLESTERASE_B_2"/>
    <property type="match status" value="1"/>
</dbReference>
<dbReference type="KEGG" id="goe:100906159"/>
<evidence type="ECO:0000256" key="5">
    <source>
        <dbReference type="SAM" id="Phobius"/>
    </source>
</evidence>
<keyword evidence="5" id="KW-0812">Transmembrane</keyword>
<dbReference type="InterPro" id="IPR002018">
    <property type="entry name" value="CarbesteraseB"/>
</dbReference>
<keyword evidence="5" id="KW-0472">Membrane</keyword>
<name>A0AAJ7SF66_9ACAR</name>
<dbReference type="Gene3D" id="3.40.50.1820">
    <property type="entry name" value="alpha/beta hydrolase"/>
    <property type="match status" value="1"/>
</dbReference>
<evidence type="ECO:0000256" key="4">
    <source>
        <dbReference type="SAM" id="MobiDB-lite"/>
    </source>
</evidence>
<dbReference type="SUPFAM" id="SSF53474">
    <property type="entry name" value="alpha/beta-Hydrolases"/>
    <property type="match status" value="1"/>
</dbReference>
<keyword evidence="2 6" id="KW-0732">Signal</keyword>
<keyword evidence="8" id="KW-1185">Reference proteome</keyword>
<feature type="region of interest" description="Disordered" evidence="4">
    <location>
        <begin position="857"/>
        <end position="884"/>
    </location>
</feature>
<reference evidence="9" key="1">
    <citation type="submission" date="2025-08" db="UniProtKB">
        <authorList>
            <consortium name="RefSeq"/>
        </authorList>
    </citation>
    <scope>IDENTIFICATION</scope>
</reference>
<dbReference type="InterPro" id="IPR051093">
    <property type="entry name" value="Neuroligin/BSAL"/>
</dbReference>
<keyword evidence="5" id="KW-1133">Transmembrane helix</keyword>
<evidence type="ECO:0000259" key="7">
    <source>
        <dbReference type="Pfam" id="PF00135"/>
    </source>
</evidence>
<comment type="similarity">
    <text evidence="1">Belongs to the type-B carboxylesterase/lipase family.</text>
</comment>
<dbReference type="Proteomes" id="UP000694867">
    <property type="component" value="Unplaced"/>
</dbReference>
<feature type="region of interest" description="Disordered" evidence="4">
    <location>
        <begin position="753"/>
        <end position="783"/>
    </location>
</feature>
<evidence type="ECO:0000256" key="3">
    <source>
        <dbReference type="ARBA" id="ARBA00023180"/>
    </source>
</evidence>
<evidence type="ECO:0000256" key="1">
    <source>
        <dbReference type="ARBA" id="ARBA00005964"/>
    </source>
</evidence>
<evidence type="ECO:0000313" key="9">
    <source>
        <dbReference type="RefSeq" id="XP_028966956.1"/>
    </source>
</evidence>
<gene>
    <name evidence="9" type="primary">LOC100906159</name>
</gene>
<dbReference type="GeneID" id="100906159"/>
<organism evidence="8 9">
    <name type="scientific">Galendromus occidentalis</name>
    <name type="common">western predatory mite</name>
    <dbReference type="NCBI Taxonomy" id="34638"/>
    <lineage>
        <taxon>Eukaryota</taxon>
        <taxon>Metazoa</taxon>
        <taxon>Ecdysozoa</taxon>
        <taxon>Arthropoda</taxon>
        <taxon>Chelicerata</taxon>
        <taxon>Arachnida</taxon>
        <taxon>Acari</taxon>
        <taxon>Parasitiformes</taxon>
        <taxon>Mesostigmata</taxon>
        <taxon>Gamasina</taxon>
        <taxon>Phytoseioidea</taxon>
        <taxon>Phytoseiidae</taxon>
        <taxon>Typhlodrominae</taxon>
        <taxon>Galendromus</taxon>
    </lineage>
</organism>
<feature type="signal peptide" evidence="6">
    <location>
        <begin position="1"/>
        <end position="27"/>
    </location>
</feature>
<dbReference type="AlphaFoldDB" id="A0AAJ7SF66"/>
<proteinExistence type="inferred from homology"/>
<dbReference type="InterPro" id="IPR019819">
    <property type="entry name" value="Carboxylesterase_B_CS"/>
</dbReference>
<keyword evidence="3" id="KW-0325">Glycoprotein</keyword>
<dbReference type="Pfam" id="PF00135">
    <property type="entry name" value="COesterase"/>
    <property type="match status" value="1"/>
</dbReference>